<keyword evidence="3" id="KW-1185">Reference proteome</keyword>
<name>A0A7M2WWP4_9BACT</name>
<feature type="domain" description="RCK N-terminal" evidence="1">
    <location>
        <begin position="10"/>
        <end position="127"/>
    </location>
</feature>
<gene>
    <name evidence="2" type="ORF">IPV69_00870</name>
</gene>
<protein>
    <submittedName>
        <fullName evidence="2">NAD-binding protein</fullName>
    </submittedName>
</protein>
<dbReference type="InterPro" id="IPR003148">
    <property type="entry name" value="RCK_N"/>
</dbReference>
<dbReference type="GO" id="GO:0006813">
    <property type="term" value="P:potassium ion transport"/>
    <property type="evidence" value="ECO:0007669"/>
    <property type="project" value="InterPro"/>
</dbReference>
<dbReference type="PANTHER" id="PTHR43833:SF9">
    <property type="entry name" value="POTASSIUM CHANNEL PROTEIN YUGO-RELATED"/>
    <property type="match status" value="1"/>
</dbReference>
<dbReference type="SUPFAM" id="SSF51735">
    <property type="entry name" value="NAD(P)-binding Rossmann-fold domains"/>
    <property type="match status" value="1"/>
</dbReference>
<dbReference type="Proteomes" id="UP000593765">
    <property type="component" value="Chromosome"/>
</dbReference>
<dbReference type="AlphaFoldDB" id="A0A7M2WWP4"/>
<evidence type="ECO:0000313" key="2">
    <source>
        <dbReference type="EMBL" id="QOV89957.1"/>
    </source>
</evidence>
<dbReference type="PROSITE" id="PS51201">
    <property type="entry name" value="RCK_N"/>
    <property type="match status" value="1"/>
</dbReference>
<accession>A0A7M2WWP4</accession>
<dbReference type="Gene3D" id="3.40.50.720">
    <property type="entry name" value="NAD(P)-binding Rossmann-like Domain"/>
    <property type="match status" value="1"/>
</dbReference>
<dbReference type="EMBL" id="CP063458">
    <property type="protein sequence ID" value="QOV89957.1"/>
    <property type="molecule type" value="Genomic_DNA"/>
</dbReference>
<evidence type="ECO:0000259" key="1">
    <source>
        <dbReference type="PROSITE" id="PS51201"/>
    </source>
</evidence>
<evidence type="ECO:0000313" key="3">
    <source>
        <dbReference type="Proteomes" id="UP000593765"/>
    </source>
</evidence>
<reference evidence="2 3" key="1">
    <citation type="submission" date="2020-10" db="EMBL/GenBank/DDBJ databases">
        <title>Wide distribution of Phycisphaera-like planctomycetes from WD2101 soil group in peatlands and genome analysis of the first cultivated representative.</title>
        <authorList>
            <person name="Dedysh S.N."/>
            <person name="Beletsky A.V."/>
            <person name="Ivanova A."/>
            <person name="Kulichevskaya I.S."/>
            <person name="Suzina N.E."/>
            <person name="Philippov D.A."/>
            <person name="Rakitin A.L."/>
            <person name="Mardanov A.V."/>
            <person name="Ravin N.V."/>
        </authorList>
    </citation>
    <scope>NUCLEOTIDE SEQUENCE [LARGE SCALE GENOMIC DNA]</scope>
    <source>
        <strain evidence="2 3">M1803</strain>
    </source>
</reference>
<dbReference type="Pfam" id="PF02254">
    <property type="entry name" value="TrkA_N"/>
    <property type="match status" value="1"/>
</dbReference>
<sequence length="145" mass="15565">MADEKPEKTSPFVIVAGFGIPGREVVNLLARRKIAFVVVELNPATVTRCQTAGLNIVQGDIADEQVLRNAGIDRATLVALAIPDDAAVLRAVDLIRRLNPAARILARCRRVSTALEASRRGAEDVVSEEQLIGAEFARLTAPLLS</sequence>
<dbReference type="KEGG" id="hbs:IPV69_00870"/>
<dbReference type="PANTHER" id="PTHR43833">
    <property type="entry name" value="POTASSIUM CHANNEL PROTEIN 2-RELATED-RELATED"/>
    <property type="match status" value="1"/>
</dbReference>
<dbReference type="InterPro" id="IPR050721">
    <property type="entry name" value="Trk_Ktr_HKT_K-transport"/>
</dbReference>
<proteinExistence type="predicted"/>
<dbReference type="InterPro" id="IPR036291">
    <property type="entry name" value="NAD(P)-bd_dom_sf"/>
</dbReference>
<organism evidence="2 3">
    <name type="scientific">Humisphaera borealis</name>
    <dbReference type="NCBI Taxonomy" id="2807512"/>
    <lineage>
        <taxon>Bacteria</taxon>
        <taxon>Pseudomonadati</taxon>
        <taxon>Planctomycetota</taxon>
        <taxon>Phycisphaerae</taxon>
        <taxon>Tepidisphaerales</taxon>
        <taxon>Tepidisphaeraceae</taxon>
        <taxon>Humisphaera</taxon>
    </lineage>
</organism>